<evidence type="ECO:0000313" key="3">
    <source>
        <dbReference type="EMBL" id="ORZ37889.1"/>
    </source>
</evidence>
<accession>A0A1Y2HTM9</accession>
<dbReference type="EMBL" id="MCFL01000011">
    <property type="protein sequence ID" value="ORZ37889.1"/>
    <property type="molecule type" value="Genomic_DNA"/>
</dbReference>
<sequence length="337" mass="36816">MTGTTGTSINRTLQEIRDPTIYGLTIFSFLLAITMVVTAMYQLWMRKTKFYVAAVVLTLPQFIENAVYLSSYHGVAHTNLYLVVRMYSPILTMAMLSSLSIVRFRFLTAHRQLKFFTNHIYHGFLGFIGLLTLVTISVIAASYIEQASDPYFTAHPYRRLMPMVFMTLATITDIAFSFLGFGFLWKARAKILARSNPSDPNRSGMVSSSPSAGKATNGSTDELSTVSAAGQQATGGGARVEPSSSSLQQPQVSKSNMELSSPAKKSSNKAGLKQAMSELLVAMAVMFISLFGGMITFGVSAGNMLGDTISGLFLRLYLLPAIISWTLLVRITQATKL</sequence>
<feature type="compositionally biased region" description="Low complexity" evidence="1">
    <location>
        <begin position="243"/>
        <end position="255"/>
    </location>
</feature>
<organism evidence="3 4">
    <name type="scientific">Catenaria anguillulae PL171</name>
    <dbReference type="NCBI Taxonomy" id="765915"/>
    <lineage>
        <taxon>Eukaryota</taxon>
        <taxon>Fungi</taxon>
        <taxon>Fungi incertae sedis</taxon>
        <taxon>Blastocladiomycota</taxon>
        <taxon>Blastocladiomycetes</taxon>
        <taxon>Blastocladiales</taxon>
        <taxon>Catenariaceae</taxon>
        <taxon>Catenaria</taxon>
    </lineage>
</organism>
<evidence type="ECO:0000256" key="2">
    <source>
        <dbReference type="SAM" id="Phobius"/>
    </source>
</evidence>
<keyword evidence="2" id="KW-0812">Transmembrane</keyword>
<feature type="transmembrane region" description="Helical" evidence="2">
    <location>
        <begin position="164"/>
        <end position="185"/>
    </location>
</feature>
<keyword evidence="2" id="KW-0472">Membrane</keyword>
<protein>
    <submittedName>
        <fullName evidence="3">Uncharacterized protein</fullName>
    </submittedName>
</protein>
<feature type="compositionally biased region" description="Polar residues" evidence="1">
    <location>
        <begin position="195"/>
        <end position="227"/>
    </location>
</feature>
<feature type="transmembrane region" description="Helical" evidence="2">
    <location>
        <begin position="20"/>
        <end position="43"/>
    </location>
</feature>
<dbReference type="AlphaFoldDB" id="A0A1Y2HTM9"/>
<keyword evidence="4" id="KW-1185">Reference proteome</keyword>
<comment type="caution">
    <text evidence="3">The sequence shown here is derived from an EMBL/GenBank/DDBJ whole genome shotgun (WGS) entry which is preliminary data.</text>
</comment>
<reference evidence="3 4" key="1">
    <citation type="submission" date="2016-07" db="EMBL/GenBank/DDBJ databases">
        <title>Pervasive Adenine N6-methylation of Active Genes in Fungi.</title>
        <authorList>
            <consortium name="DOE Joint Genome Institute"/>
            <person name="Mondo S.J."/>
            <person name="Dannebaum R.O."/>
            <person name="Kuo R.C."/>
            <person name="Labutti K."/>
            <person name="Haridas S."/>
            <person name="Kuo A."/>
            <person name="Salamov A."/>
            <person name="Ahrendt S.R."/>
            <person name="Lipzen A."/>
            <person name="Sullivan W."/>
            <person name="Andreopoulos W.B."/>
            <person name="Clum A."/>
            <person name="Lindquist E."/>
            <person name="Daum C."/>
            <person name="Ramamoorthy G.K."/>
            <person name="Gryganskyi A."/>
            <person name="Culley D."/>
            <person name="Magnuson J.K."/>
            <person name="James T.Y."/>
            <person name="O'Malley M.A."/>
            <person name="Stajich J.E."/>
            <person name="Spatafora J.W."/>
            <person name="Visel A."/>
            <person name="Grigoriev I.V."/>
        </authorList>
    </citation>
    <scope>NUCLEOTIDE SEQUENCE [LARGE SCALE GENOMIC DNA]</scope>
    <source>
        <strain evidence="3 4">PL171</strain>
    </source>
</reference>
<name>A0A1Y2HTM9_9FUNG</name>
<gene>
    <name evidence="3" type="ORF">BCR44DRAFT_78633</name>
</gene>
<dbReference type="Proteomes" id="UP000193411">
    <property type="component" value="Unassembled WGS sequence"/>
</dbReference>
<proteinExistence type="predicted"/>
<feature type="transmembrane region" description="Helical" evidence="2">
    <location>
        <begin position="312"/>
        <end position="331"/>
    </location>
</feature>
<feature type="compositionally biased region" description="Polar residues" evidence="1">
    <location>
        <begin position="256"/>
        <end position="267"/>
    </location>
</feature>
<feature type="transmembrane region" description="Helical" evidence="2">
    <location>
        <begin position="80"/>
        <end position="102"/>
    </location>
</feature>
<evidence type="ECO:0000256" key="1">
    <source>
        <dbReference type="SAM" id="MobiDB-lite"/>
    </source>
</evidence>
<feature type="transmembrane region" description="Helical" evidence="2">
    <location>
        <begin position="279"/>
        <end position="300"/>
    </location>
</feature>
<feature type="region of interest" description="Disordered" evidence="1">
    <location>
        <begin position="195"/>
        <end position="267"/>
    </location>
</feature>
<feature type="transmembrane region" description="Helical" evidence="2">
    <location>
        <begin position="123"/>
        <end position="144"/>
    </location>
</feature>
<evidence type="ECO:0000313" key="4">
    <source>
        <dbReference type="Proteomes" id="UP000193411"/>
    </source>
</evidence>
<keyword evidence="2" id="KW-1133">Transmembrane helix</keyword>